<dbReference type="InterPro" id="IPR000873">
    <property type="entry name" value="AMP-dep_synth/lig_dom"/>
</dbReference>
<dbReference type="VEuPathDB" id="FungiDB:FUN_003349"/>
<dbReference type="GO" id="GO:0005524">
    <property type="term" value="F:ATP binding"/>
    <property type="evidence" value="ECO:0007669"/>
    <property type="project" value="UniProtKB-KW"/>
</dbReference>
<keyword evidence="2" id="KW-0067">ATP-binding</keyword>
<dbReference type="Proteomes" id="UP000234323">
    <property type="component" value="Unassembled WGS sequence"/>
</dbReference>
<dbReference type="Pfam" id="PF00501">
    <property type="entry name" value="AMP-binding"/>
    <property type="match status" value="1"/>
</dbReference>
<dbReference type="InterPro" id="IPR042099">
    <property type="entry name" value="ANL_N_sf"/>
</dbReference>
<sequence length="598" mass="67064">MSTTTNFDFNKQTVIVSGSKRPGQTGIYRNSFMPDNLIVKPCPEVSTVFDSFQYAVSRYAKKPCLGYRPFDKKTGKYGDYVWETYEKVLERFTNFGSGLVHINDTIVKNGKKDRYMVGVWSINKPEFQLIIQANAAYNLITVPLYDTLGHDAIEYCTNHAELQIVCMTANHITSMLKLAPKIPQLKVIISIDPLEDLTEYVKKWASEYNIKIYEFSEVENLGKENPRKYNPPTPSDLFVIPYTSGTTGDPKGVMVSHENMVAVLASYFVVTQSKPGDVIISYLPLAHVFGINVEICSIFLGCPIGYYRGDIFGIFEDMKVLKPTAFPSVPRVFNRVAAMLKGHTIESTGIIGVLSRKAIKDKTENFEKTGSVTHPIWDRILLNKFRDSFGGKVKYFSTGGAPLAKDVMDFLRIAFSVSFQEGYGQTENTGLGCTTMVGDAQPSHVGPPVCSSELKLVDVPEMGYTIYLRNLLLAQLFVYGDPLKSYLVGIAVPNPELFVPWANELLGGTYEFEEHVKNKKVCDALLNNMNQVGIKYGLNGFERIKAIYVEPKAFTPEDGIITATFKTKRPAMTKFYRKIIDQLYADFDKSSQTVRAKL</sequence>
<gene>
    <name evidence="4" type="ORF">RhiirA4_403784</name>
</gene>
<dbReference type="VEuPathDB" id="FungiDB:RhiirA1_415077"/>
<dbReference type="InterPro" id="IPR020845">
    <property type="entry name" value="AMP-binding_CS"/>
</dbReference>
<evidence type="ECO:0000256" key="2">
    <source>
        <dbReference type="ARBA" id="ARBA00022840"/>
    </source>
</evidence>
<keyword evidence="1" id="KW-0547">Nucleotide-binding</keyword>
<dbReference type="GO" id="GO:0016020">
    <property type="term" value="C:membrane"/>
    <property type="evidence" value="ECO:0007669"/>
    <property type="project" value="TreeGrafter"/>
</dbReference>
<dbReference type="AlphaFoldDB" id="A0A2I1GMA9"/>
<evidence type="ECO:0000313" key="4">
    <source>
        <dbReference type="EMBL" id="PKY47772.1"/>
    </source>
</evidence>
<dbReference type="Gene3D" id="3.40.50.12780">
    <property type="entry name" value="N-terminal domain of ligase-like"/>
    <property type="match status" value="1"/>
</dbReference>
<dbReference type="GO" id="GO:0004467">
    <property type="term" value="F:long-chain fatty acid-CoA ligase activity"/>
    <property type="evidence" value="ECO:0007669"/>
    <property type="project" value="TreeGrafter"/>
</dbReference>
<dbReference type="EMBL" id="LLXI01000578">
    <property type="protein sequence ID" value="PKY47772.1"/>
    <property type="molecule type" value="Genomic_DNA"/>
</dbReference>
<protein>
    <submittedName>
        <fullName evidence="4">Acetyl-CoA synthetase-like protein</fullName>
    </submittedName>
</protein>
<dbReference type="PANTHER" id="PTHR43272:SF33">
    <property type="entry name" value="AMP-BINDING DOMAIN-CONTAINING PROTEIN-RELATED"/>
    <property type="match status" value="1"/>
</dbReference>
<dbReference type="PROSITE" id="PS00455">
    <property type="entry name" value="AMP_BINDING"/>
    <property type="match status" value="1"/>
</dbReference>
<evidence type="ECO:0000259" key="3">
    <source>
        <dbReference type="Pfam" id="PF00501"/>
    </source>
</evidence>
<dbReference type="SUPFAM" id="SSF56801">
    <property type="entry name" value="Acetyl-CoA synthetase-like"/>
    <property type="match status" value="1"/>
</dbReference>
<keyword evidence="5" id="KW-1185">Reference proteome</keyword>
<dbReference type="PANTHER" id="PTHR43272">
    <property type="entry name" value="LONG-CHAIN-FATTY-ACID--COA LIGASE"/>
    <property type="match status" value="1"/>
</dbReference>
<evidence type="ECO:0000313" key="5">
    <source>
        <dbReference type="Proteomes" id="UP000234323"/>
    </source>
</evidence>
<dbReference type="GO" id="GO:0005783">
    <property type="term" value="C:endoplasmic reticulum"/>
    <property type="evidence" value="ECO:0007669"/>
    <property type="project" value="TreeGrafter"/>
</dbReference>
<comment type="caution">
    <text evidence="4">The sequence shown here is derived from an EMBL/GenBank/DDBJ whole genome shotgun (WGS) entry which is preliminary data.</text>
</comment>
<dbReference type="VEuPathDB" id="FungiDB:RhiirFUN_023517"/>
<reference evidence="4 5" key="1">
    <citation type="submission" date="2015-10" db="EMBL/GenBank/DDBJ databases">
        <title>Genome analyses suggest a sexual origin of heterokaryosis in a supposedly ancient asexual fungus.</title>
        <authorList>
            <person name="Ropars J."/>
            <person name="Sedzielewska K."/>
            <person name="Noel J."/>
            <person name="Charron P."/>
            <person name="Farinelli L."/>
            <person name="Marton T."/>
            <person name="Kruger M."/>
            <person name="Pelin A."/>
            <person name="Brachmann A."/>
            <person name="Corradi N."/>
        </authorList>
    </citation>
    <scope>NUCLEOTIDE SEQUENCE [LARGE SCALE GENOMIC DNA]</scope>
    <source>
        <strain evidence="4 5">A4</strain>
    </source>
</reference>
<accession>A0A2I1GMA9</accession>
<proteinExistence type="predicted"/>
<name>A0A2I1GMA9_9GLOM</name>
<evidence type="ECO:0000256" key="1">
    <source>
        <dbReference type="ARBA" id="ARBA00022741"/>
    </source>
</evidence>
<feature type="domain" description="AMP-dependent synthetase/ligase" evidence="3">
    <location>
        <begin position="54"/>
        <end position="464"/>
    </location>
</feature>
<organism evidence="4 5">
    <name type="scientific">Rhizophagus irregularis</name>
    <dbReference type="NCBI Taxonomy" id="588596"/>
    <lineage>
        <taxon>Eukaryota</taxon>
        <taxon>Fungi</taxon>
        <taxon>Fungi incertae sedis</taxon>
        <taxon>Mucoromycota</taxon>
        <taxon>Glomeromycotina</taxon>
        <taxon>Glomeromycetes</taxon>
        <taxon>Glomerales</taxon>
        <taxon>Glomeraceae</taxon>
        <taxon>Rhizophagus</taxon>
    </lineage>
</organism>